<feature type="signal peptide" evidence="1">
    <location>
        <begin position="1"/>
        <end position="18"/>
    </location>
</feature>
<reference evidence="2" key="1">
    <citation type="submission" date="2018-01" db="EMBL/GenBank/DDBJ databases">
        <title>An insight into the sialome of Amazonian anophelines.</title>
        <authorList>
            <person name="Ribeiro J.M."/>
            <person name="Scarpassa V."/>
            <person name="Calvo E."/>
        </authorList>
    </citation>
    <scope>NUCLEOTIDE SEQUENCE</scope>
</reference>
<accession>A0A2M4D0N5</accession>
<feature type="chain" id="PRO_5014837607" evidence="1">
    <location>
        <begin position="19"/>
        <end position="76"/>
    </location>
</feature>
<dbReference type="EMBL" id="GGFL01006965">
    <property type="protein sequence ID" value="MBW71143.1"/>
    <property type="molecule type" value="Transcribed_RNA"/>
</dbReference>
<organism evidence="2">
    <name type="scientific">Anopheles darlingi</name>
    <name type="common">Mosquito</name>
    <dbReference type="NCBI Taxonomy" id="43151"/>
    <lineage>
        <taxon>Eukaryota</taxon>
        <taxon>Metazoa</taxon>
        <taxon>Ecdysozoa</taxon>
        <taxon>Arthropoda</taxon>
        <taxon>Hexapoda</taxon>
        <taxon>Insecta</taxon>
        <taxon>Pterygota</taxon>
        <taxon>Neoptera</taxon>
        <taxon>Endopterygota</taxon>
        <taxon>Diptera</taxon>
        <taxon>Nematocera</taxon>
        <taxon>Culicoidea</taxon>
        <taxon>Culicidae</taxon>
        <taxon>Anophelinae</taxon>
        <taxon>Anopheles</taxon>
    </lineage>
</organism>
<name>A0A2M4D0N5_ANODA</name>
<dbReference type="AlphaFoldDB" id="A0A2M4D0N5"/>
<evidence type="ECO:0000313" key="2">
    <source>
        <dbReference type="EMBL" id="MBW71143.1"/>
    </source>
</evidence>
<evidence type="ECO:0000256" key="1">
    <source>
        <dbReference type="SAM" id="SignalP"/>
    </source>
</evidence>
<protein>
    <submittedName>
        <fullName evidence="2">Putative secreted protein</fullName>
    </submittedName>
</protein>
<proteinExistence type="predicted"/>
<sequence length="76" mass="8796">MYMFRFLFFVCFLPFFNSLNSSGRRPVSVCLCVHCSVVVIFRSFYLSEECILISTVFALVPSRCCEEDTPISQSEF</sequence>
<keyword evidence="1" id="KW-0732">Signal</keyword>